<feature type="transmembrane region" description="Helical" evidence="5">
    <location>
        <begin position="427"/>
        <end position="450"/>
    </location>
</feature>
<evidence type="ECO:0000259" key="6">
    <source>
        <dbReference type="PROSITE" id="PS50850"/>
    </source>
</evidence>
<feature type="domain" description="Major facilitator superfamily (MFS) profile" evidence="6">
    <location>
        <begin position="586"/>
        <end position="795"/>
    </location>
</feature>
<dbReference type="PROSITE" id="PS50850">
    <property type="entry name" value="MFS"/>
    <property type="match status" value="1"/>
</dbReference>
<keyword evidence="8" id="KW-1185">Reference proteome</keyword>
<dbReference type="AlphaFoldDB" id="A0A8H4ZCH6"/>
<dbReference type="SUPFAM" id="SSF103473">
    <property type="entry name" value="MFS general substrate transporter"/>
    <property type="match status" value="1"/>
</dbReference>
<feature type="region of interest" description="Disordered" evidence="4">
    <location>
        <begin position="241"/>
        <end position="273"/>
    </location>
</feature>
<dbReference type="Pfam" id="PF07690">
    <property type="entry name" value="MFS_1"/>
    <property type="match status" value="1"/>
</dbReference>
<dbReference type="InterPro" id="IPR020846">
    <property type="entry name" value="MFS_dom"/>
</dbReference>
<comment type="caution">
    <text evidence="7">The sequence shown here is derived from an EMBL/GenBank/DDBJ whole genome shotgun (WGS) entry which is preliminary data.</text>
</comment>
<proteinExistence type="inferred from homology"/>
<dbReference type="PANTHER" id="PTHR11360:SF284">
    <property type="entry name" value="EG:103B4.3 PROTEIN-RELATED"/>
    <property type="match status" value="1"/>
</dbReference>
<organism evidence="7 8">
    <name type="scientific">Fusarium anthophilum</name>
    <dbReference type="NCBI Taxonomy" id="48485"/>
    <lineage>
        <taxon>Eukaryota</taxon>
        <taxon>Fungi</taxon>
        <taxon>Dikarya</taxon>
        <taxon>Ascomycota</taxon>
        <taxon>Pezizomycotina</taxon>
        <taxon>Sordariomycetes</taxon>
        <taxon>Hypocreomycetidae</taxon>
        <taxon>Hypocreales</taxon>
        <taxon>Nectriaceae</taxon>
        <taxon>Fusarium</taxon>
        <taxon>Fusarium fujikuroi species complex</taxon>
    </lineage>
</organism>
<gene>
    <name evidence="7" type="ORF">FANTH_8182</name>
</gene>
<feature type="transmembrane region" description="Helical" evidence="5">
    <location>
        <begin position="720"/>
        <end position="743"/>
    </location>
</feature>
<dbReference type="InterPro" id="IPR036259">
    <property type="entry name" value="MFS_trans_sf"/>
</dbReference>
<evidence type="ECO:0000256" key="1">
    <source>
        <dbReference type="ARBA" id="ARBA00004141"/>
    </source>
</evidence>
<feature type="transmembrane region" description="Helical" evidence="5">
    <location>
        <begin position="686"/>
        <end position="708"/>
    </location>
</feature>
<dbReference type="CDD" id="cd17352">
    <property type="entry name" value="MFS_MCT_SLC16"/>
    <property type="match status" value="1"/>
</dbReference>
<feature type="transmembrane region" description="Helical" evidence="5">
    <location>
        <begin position="462"/>
        <end position="485"/>
    </location>
</feature>
<dbReference type="PANTHER" id="PTHR11360">
    <property type="entry name" value="MONOCARBOXYLATE TRANSPORTER"/>
    <property type="match status" value="1"/>
</dbReference>
<reference evidence="7 8" key="1">
    <citation type="journal article" date="2020" name="BMC Genomics">
        <title>Correction to: Identification and distribution of gene clusters required for synthesis of sphingolipid metabolism inhibitors in diverse species of the filamentous fungus Fusarium.</title>
        <authorList>
            <person name="Kim H.S."/>
            <person name="Lohmar J.M."/>
            <person name="Busman M."/>
            <person name="Brown D.W."/>
            <person name="Naumann T.A."/>
            <person name="Divon H.H."/>
            <person name="Lysoe E."/>
            <person name="Uhlig S."/>
            <person name="Proctor R.H."/>
        </authorList>
    </citation>
    <scope>NUCLEOTIDE SEQUENCE [LARGE SCALE GENOMIC DNA]</scope>
    <source>
        <strain evidence="7 8">NRRL 25214</strain>
    </source>
</reference>
<keyword evidence="5" id="KW-0472">Membrane</keyword>
<dbReference type="InterPro" id="IPR024391">
    <property type="entry name" value="LDB19_N"/>
</dbReference>
<dbReference type="EMBL" id="JABEVY010000190">
    <property type="protein sequence ID" value="KAF5243602.1"/>
    <property type="molecule type" value="Genomic_DNA"/>
</dbReference>
<feature type="transmembrane region" description="Helical" evidence="5">
    <location>
        <begin position="653"/>
        <end position="674"/>
    </location>
</feature>
<dbReference type="InterPro" id="IPR011701">
    <property type="entry name" value="MFS"/>
</dbReference>
<keyword evidence="5" id="KW-0812">Transmembrane</keyword>
<keyword evidence="5" id="KW-1133">Transmembrane helix</keyword>
<evidence type="ECO:0000256" key="4">
    <source>
        <dbReference type="SAM" id="MobiDB-lite"/>
    </source>
</evidence>
<evidence type="ECO:0000256" key="2">
    <source>
        <dbReference type="ARBA" id="ARBA00006727"/>
    </source>
</evidence>
<dbReference type="GO" id="GO:0016020">
    <property type="term" value="C:membrane"/>
    <property type="evidence" value="ECO:0007669"/>
    <property type="project" value="UniProtKB-SubCell"/>
</dbReference>
<feature type="transmembrane region" description="Helical" evidence="5">
    <location>
        <begin position="497"/>
        <end position="524"/>
    </location>
</feature>
<feature type="transmembrane region" description="Helical" evidence="5">
    <location>
        <begin position="530"/>
        <end position="548"/>
    </location>
</feature>
<dbReference type="Pfam" id="PF13002">
    <property type="entry name" value="LDB19"/>
    <property type="match status" value="1"/>
</dbReference>
<dbReference type="GO" id="GO:0022857">
    <property type="term" value="F:transmembrane transporter activity"/>
    <property type="evidence" value="ECO:0007669"/>
    <property type="project" value="InterPro"/>
</dbReference>
<comment type="similarity">
    <text evidence="2">Belongs to the major facilitator superfamily. Monocarboxylate porter (TC 2.A.1.13) family.</text>
</comment>
<evidence type="ECO:0000256" key="3">
    <source>
        <dbReference type="ARBA" id="ARBA00023180"/>
    </source>
</evidence>
<dbReference type="Proteomes" id="UP000573603">
    <property type="component" value="Unassembled WGS sequence"/>
</dbReference>
<comment type="subcellular location">
    <subcellularLocation>
        <location evidence="1">Membrane</location>
        <topology evidence="1">Multi-pass membrane protein</topology>
    </subcellularLocation>
</comment>
<feature type="transmembrane region" description="Helical" evidence="5">
    <location>
        <begin position="382"/>
        <end position="406"/>
    </location>
</feature>
<feature type="transmembrane region" description="Helical" evidence="5">
    <location>
        <begin position="755"/>
        <end position="776"/>
    </location>
</feature>
<name>A0A8H4ZCH6_9HYPO</name>
<keyword evidence="3" id="KW-0325">Glycoprotein</keyword>
<evidence type="ECO:0000313" key="8">
    <source>
        <dbReference type="Proteomes" id="UP000573603"/>
    </source>
</evidence>
<dbReference type="InterPro" id="IPR050327">
    <property type="entry name" value="Proton-linked_MCT"/>
</dbReference>
<sequence>MVSLEYVSKLLPSKGLRKLAPNRSNVSIQWKLQTPMPLILESSALSTGTPLIGEAVLDTTKDLDVKSFSVTLRLHHHYKKPLRPNCHDCAHHHVQLQKWTFIDRRIMPANGRYPFMFTTRLDNDTPPSVTTPLLDLTYELYAELILTTGEPIIWNQNIEVKRSLYRPQILRESSMRISETPLNARLSSEQIIRLDKKVNVDFSLSKPRHGRGEIYAWEAIGVEWRLEEYVEAPRGICARHAEQEDSEPTTHRQSASHIIAKGRPRNEWRPSWSDQETTSTLSFEYGPIATMIAKRNKSCACEEASNSALKISHDFVLEVPLSAVTMPSDKADNTAASNSSRKIRIRRPVILTERQDDTLDNTFENLGETLPPTSLLMSSRRYAPIVFASFMINFTACGLLFSFGVYQEHYEAMIPTAGTPFTGASAATIDLIGTLSAALMTIVAPFVMAWTKYYGPRPVNPWHFHLAQGLLLGFATGFSFVPSMTVTPTWFDRQRGLAMGIISSGTGIGGLVWTPAISACIGSLGFRNTLRLTGCLATVLICISGFILEWETSMAKHLSAQNSPLSPITALLKIPAPSKQTIRQRAFLTQAASTLFQSAAYYIPVFFTVTYAKTLGYTEEEGANLTAVSNACNAIGKITVGFIADRLGRLNSFFLTTLLTAFVCVGLWIPSTLIGDSNETAARGLFVSFTVLYGLLVSVFISLFPAALIELFGVQELTRIAGVMYMLQGLATLVGTPVAGALVRGEGLSRSSRDYTPMSAWAAALMASAAIAVAGVRLEAMKRSGDGTSKRKWNQ</sequence>
<evidence type="ECO:0000313" key="7">
    <source>
        <dbReference type="EMBL" id="KAF5243602.1"/>
    </source>
</evidence>
<evidence type="ECO:0000256" key="5">
    <source>
        <dbReference type="SAM" id="Phobius"/>
    </source>
</evidence>
<protein>
    <recommendedName>
        <fullName evidence="6">Major facilitator superfamily (MFS) profile domain-containing protein</fullName>
    </recommendedName>
</protein>
<dbReference type="Gene3D" id="1.20.1250.20">
    <property type="entry name" value="MFS general substrate transporter like domains"/>
    <property type="match status" value="2"/>
</dbReference>
<accession>A0A8H4ZCH6</accession>